<organism evidence="2 3">
    <name type="scientific">Niastella koreensis</name>
    <dbReference type="NCBI Taxonomy" id="354356"/>
    <lineage>
        <taxon>Bacteria</taxon>
        <taxon>Pseudomonadati</taxon>
        <taxon>Bacteroidota</taxon>
        <taxon>Chitinophagia</taxon>
        <taxon>Chitinophagales</taxon>
        <taxon>Chitinophagaceae</taxon>
        <taxon>Niastella</taxon>
    </lineage>
</organism>
<feature type="signal peptide" evidence="1">
    <location>
        <begin position="1"/>
        <end position="19"/>
    </location>
</feature>
<keyword evidence="3" id="KW-1185">Reference proteome</keyword>
<evidence type="ECO:0000313" key="3">
    <source>
        <dbReference type="Proteomes" id="UP000192277"/>
    </source>
</evidence>
<name>A0ABX3NMS2_9BACT</name>
<evidence type="ECO:0008006" key="4">
    <source>
        <dbReference type="Google" id="ProtNLM"/>
    </source>
</evidence>
<evidence type="ECO:0000313" key="2">
    <source>
        <dbReference type="EMBL" id="OQP40139.1"/>
    </source>
</evidence>
<dbReference type="RefSeq" id="WP_014217978.1">
    <property type="nucleotide sequence ID" value="NZ_LWBO01000077.1"/>
</dbReference>
<keyword evidence="1" id="KW-0732">Signal</keyword>
<reference evidence="2 3" key="1">
    <citation type="submission" date="2016-04" db="EMBL/GenBank/DDBJ databases">
        <authorList>
            <person name="Chen L."/>
            <person name="Zhuang W."/>
            <person name="Wang G."/>
        </authorList>
    </citation>
    <scope>NUCLEOTIDE SEQUENCE [LARGE SCALE GENOMIC DNA]</scope>
    <source>
        <strain evidence="3">GR20</strain>
    </source>
</reference>
<evidence type="ECO:0000256" key="1">
    <source>
        <dbReference type="SAM" id="SignalP"/>
    </source>
</evidence>
<dbReference type="EMBL" id="LWBO01000077">
    <property type="protein sequence ID" value="OQP40139.1"/>
    <property type="molecule type" value="Genomic_DNA"/>
</dbReference>
<dbReference type="Proteomes" id="UP000192277">
    <property type="component" value="Unassembled WGS sequence"/>
</dbReference>
<comment type="caution">
    <text evidence="2">The sequence shown here is derived from an EMBL/GenBank/DDBJ whole genome shotgun (WGS) entry which is preliminary data.</text>
</comment>
<gene>
    <name evidence="2" type="ORF">A4D02_14495</name>
</gene>
<protein>
    <recommendedName>
        <fullName evidence="4">Outer membrane protein beta-barrel domain-containing protein</fullName>
    </recommendedName>
</protein>
<accession>A0ABX3NMS2</accession>
<proteinExistence type="predicted"/>
<sequence length="572" mass="63443">MKTFLLGTLCLFACVWVHAQQVDIESLKDVFKAKPVKFNGGISAGSMFYNGSGNTGRQPFTWYLQGNANANILGKINLPFSFNFTNAGQGFNYPVMPNRLSLHPTYKWISAHIGDVSMSFSPYTLNGHQFRGAGVDLTFNGPWKVSAMAGRLQKAVPYDSTNKNALPAYQRMGYGVKTVYEKRWFKAGINAFYAKDDIHSLAIAPDSLLIYPQENLAIDYELALKPVKGMELSAELANSAITRDIRTIEGKEPAANTGIMQKLIKGNASTTVYQAFKSQLNYTFHKSTIGVGYERVNPGYTTLGAYYFNSDLENITVNLAQSLLKDKANIAVNIGSQHDNLSNQKESTTKRLVGSVNVNYAPTQRMQTSASYSSFSTYMNVRPQFDYINNVNPIQNFDTLNFTQLSQNATLNVNYITRKNEVTNQYLNVTATFQDASDEQGGVVSKGNSSQFYNLATAYGFLFLQKGLNVMLAYNVSYNTIARNDFITQGPTVSANTKLFQKKLTTGFSSSYNTSATQGAKQSSVLSIRFNAAYTLLKKHNINCSLINQYRTVINKDNTKDFTGTLGYSFAF</sequence>
<feature type="chain" id="PRO_5045382819" description="Outer membrane protein beta-barrel domain-containing protein" evidence="1">
    <location>
        <begin position="20"/>
        <end position="572"/>
    </location>
</feature>